<dbReference type="SUPFAM" id="SSF52540">
    <property type="entry name" value="P-loop containing nucleoside triphosphate hydrolases"/>
    <property type="match status" value="1"/>
</dbReference>
<dbReference type="Proteomes" id="UP000183413">
    <property type="component" value="Unassembled WGS sequence"/>
</dbReference>
<dbReference type="SUPFAM" id="SSF52058">
    <property type="entry name" value="L domain-like"/>
    <property type="match status" value="1"/>
</dbReference>
<dbReference type="InterPro" id="IPR032675">
    <property type="entry name" value="LRR_dom_sf"/>
</dbReference>
<keyword evidence="7" id="KW-1185">Reference proteome</keyword>
<evidence type="ECO:0000256" key="2">
    <source>
        <dbReference type="ARBA" id="ARBA00022737"/>
    </source>
</evidence>
<dbReference type="Gene3D" id="3.80.10.10">
    <property type="entry name" value="Ribonuclease Inhibitor"/>
    <property type="match status" value="1"/>
</dbReference>
<sequence>MRQVGESGAQLYNVILDECCDCLVRIVIQLPQFAPRASVETLSRISGLADQVNVVLARLPARSVTAPEGTSSDREFTQRYLEHLSDTLDTLELFGVRFERFTRPRITLSVAYIGLSVSTEKKAGRVTETLRGTRVSDWRGDQQFNSSVRVESVLAESRLLLLRGEAGAGKSTLLRWIAITAARGKFSGDMTSWNGCIPFLIKLRSFSGERMPRPEEFIDRIADNLTGIMPRGWVHRQLIAGKALILVDGVDELVGQDRHAVREWLHGLISDFPQTRIVVTSRPVAASADWLRAEGFFSAFLERMSPADIRALIQHWHSAVRHCGDLPCPPERLPSYETALLARLESAVHLRTLAANPLLAAMLCALNLDRETQLPRDRMGLYGAALDMLLVTRDAKRGIPSSRSLSLERAQQIRILQYIAAHLSNSNRVELPKALAEQLIADRLAAMPYINQSAPEVLEYLLDRSGVIREPVLGRVDFVHRTVQEYLTAKHIADLGDMDILIRNAHRDQWRETVIMAAGHANEPLRNELIAGILSRVEAEPRHARRLKLLVVACMETLPAIPRGLESSMSKCLADLVPPRDLASARSLATAGEPVLDRLPRSLSQLSDSSARATVSVAWMINGPKALEFLEGYGCDPRFNIQQELDNAWDFFDPGVFAERVLARAPKGVTRSLTLRSPGQLHALNKIPEVTEISISSDVPIDLSVLASKAQQIRKLSIYSGVEADSLSALTTFARLKDFTFVPRVSPNSIDFLRELSPLERLYVSQCDEVEDYSALASHKQLQGLLLYSPFKLAGVQDLPPLDHVQVLALMSSRLQHGLGELIAAAPNVRDLMLDNCPWIDDLNHLDSLSLRMLWLANCPAPVKLEKIAHFSELESLDVSGSQVTDLTPLSDLKKLRILWLKDCRNIVDLTPLAALPKLTMLHLGEVSPTLDMAPLANRRNLKVTLAPGQEVVNSRMLGRRLRFDH</sequence>
<dbReference type="InterPro" id="IPR001611">
    <property type="entry name" value="Leu-rich_rpt"/>
</dbReference>
<dbReference type="PRINTS" id="PR00364">
    <property type="entry name" value="DISEASERSIST"/>
</dbReference>
<organism evidence="6 7">
    <name type="scientific">Actinomadura madurae</name>
    <dbReference type="NCBI Taxonomy" id="1993"/>
    <lineage>
        <taxon>Bacteria</taxon>
        <taxon>Bacillati</taxon>
        <taxon>Actinomycetota</taxon>
        <taxon>Actinomycetes</taxon>
        <taxon>Streptosporangiales</taxon>
        <taxon>Thermomonosporaceae</taxon>
        <taxon>Actinomadura</taxon>
    </lineage>
</organism>
<evidence type="ECO:0000256" key="1">
    <source>
        <dbReference type="ARBA" id="ARBA00022614"/>
    </source>
</evidence>
<evidence type="ECO:0000256" key="3">
    <source>
        <dbReference type="ARBA" id="ARBA00022741"/>
    </source>
</evidence>
<accession>A0A1I5EBW0</accession>
<dbReference type="GO" id="GO:0005524">
    <property type="term" value="F:ATP binding"/>
    <property type="evidence" value="ECO:0007669"/>
    <property type="project" value="UniProtKB-KW"/>
</dbReference>
<dbReference type="PROSITE" id="PS51450">
    <property type="entry name" value="LRR"/>
    <property type="match status" value="1"/>
</dbReference>
<dbReference type="InParanoid" id="A0A1I5EBW0"/>
<dbReference type="PANTHER" id="PTHR46844">
    <property type="entry name" value="SLR5058 PROTEIN"/>
    <property type="match status" value="1"/>
</dbReference>
<proteinExistence type="predicted"/>
<dbReference type="Gene3D" id="3.40.50.300">
    <property type="entry name" value="P-loop containing nucleotide triphosphate hydrolases"/>
    <property type="match status" value="1"/>
</dbReference>
<keyword evidence="1" id="KW-0433">Leucine-rich repeat</keyword>
<dbReference type="InterPro" id="IPR054547">
    <property type="entry name" value="NNH1"/>
</dbReference>
<evidence type="ECO:0000313" key="7">
    <source>
        <dbReference type="Proteomes" id="UP000183413"/>
    </source>
</evidence>
<dbReference type="InterPro" id="IPR025875">
    <property type="entry name" value="Leu-rich_rpt_4"/>
</dbReference>
<dbReference type="InterPro" id="IPR007111">
    <property type="entry name" value="NACHT_NTPase"/>
</dbReference>
<dbReference type="AlphaFoldDB" id="A0A1I5EBW0"/>
<evidence type="ECO:0000256" key="4">
    <source>
        <dbReference type="ARBA" id="ARBA00022840"/>
    </source>
</evidence>
<dbReference type="PANTHER" id="PTHR46844:SF1">
    <property type="entry name" value="SLR5058 PROTEIN"/>
    <property type="match status" value="1"/>
</dbReference>
<dbReference type="Pfam" id="PF05729">
    <property type="entry name" value="NACHT"/>
    <property type="match status" value="1"/>
</dbReference>
<dbReference type="Pfam" id="PF12799">
    <property type="entry name" value="LRR_4"/>
    <property type="match status" value="1"/>
</dbReference>
<name>A0A1I5EBW0_9ACTN</name>
<dbReference type="EMBL" id="FOVH01000004">
    <property type="protein sequence ID" value="SFO08992.1"/>
    <property type="molecule type" value="Genomic_DNA"/>
</dbReference>
<feature type="domain" description="NACHT" evidence="5">
    <location>
        <begin position="158"/>
        <end position="494"/>
    </location>
</feature>
<keyword evidence="2" id="KW-0677">Repeat</keyword>
<reference evidence="6 7" key="1">
    <citation type="submission" date="2016-10" db="EMBL/GenBank/DDBJ databases">
        <authorList>
            <person name="de Groot N.N."/>
        </authorList>
    </citation>
    <scope>NUCLEOTIDE SEQUENCE [LARGE SCALE GENOMIC DNA]</scope>
    <source>
        <strain evidence="6 7">DSM 43067</strain>
    </source>
</reference>
<keyword evidence="3" id="KW-0547">Nucleotide-binding</keyword>
<evidence type="ECO:0000313" key="6">
    <source>
        <dbReference type="EMBL" id="SFO08992.1"/>
    </source>
</evidence>
<dbReference type="STRING" id="1993.SAMN04489713_10461"/>
<dbReference type="Pfam" id="PF22733">
    <property type="entry name" value="NNH1"/>
    <property type="match status" value="1"/>
</dbReference>
<protein>
    <submittedName>
        <fullName evidence="6">NACHT domain-containing protein</fullName>
    </submittedName>
</protein>
<keyword evidence="4" id="KW-0067">ATP-binding</keyword>
<gene>
    <name evidence="6" type="ORF">SAMN04489713_10461</name>
</gene>
<dbReference type="InterPro" id="IPR027417">
    <property type="entry name" value="P-loop_NTPase"/>
</dbReference>
<evidence type="ECO:0000259" key="5">
    <source>
        <dbReference type="PROSITE" id="PS50837"/>
    </source>
</evidence>
<dbReference type="PROSITE" id="PS50837">
    <property type="entry name" value="NACHT"/>
    <property type="match status" value="1"/>
</dbReference>